<dbReference type="PANTHER" id="PTHR30337">
    <property type="entry name" value="COMPONENT OF ATP-DEPENDENT DSDNA EXONUCLEASE"/>
    <property type="match status" value="1"/>
</dbReference>
<reference evidence="3 4" key="1">
    <citation type="submission" date="2020-08" db="EMBL/GenBank/DDBJ databases">
        <title>Sequencing the genomes of 1000 actinobacteria strains.</title>
        <authorList>
            <person name="Klenk H.-P."/>
        </authorList>
    </citation>
    <scope>NUCLEOTIDE SEQUENCE [LARGE SCALE GENOMIC DNA]</scope>
    <source>
        <strain evidence="3 4">DSM 45298</strain>
    </source>
</reference>
<dbReference type="SUPFAM" id="SSF56300">
    <property type="entry name" value="Metallo-dependent phosphatases"/>
    <property type="match status" value="1"/>
</dbReference>
<evidence type="ECO:0000313" key="4">
    <source>
        <dbReference type="Proteomes" id="UP000551501"/>
    </source>
</evidence>
<keyword evidence="4" id="KW-1185">Reference proteome</keyword>
<keyword evidence="1" id="KW-0378">Hydrolase</keyword>
<name>A0A840EVP5_9ACTN</name>
<evidence type="ECO:0000313" key="3">
    <source>
        <dbReference type="EMBL" id="MBB4134404.1"/>
    </source>
</evidence>
<evidence type="ECO:0000259" key="2">
    <source>
        <dbReference type="Pfam" id="PF00149"/>
    </source>
</evidence>
<dbReference type="AlphaFoldDB" id="A0A840EVP5"/>
<protein>
    <submittedName>
        <fullName evidence="3">DNA repair exonuclease SbcCD nuclease subunit</fullName>
    </submittedName>
</protein>
<comment type="caution">
    <text evidence="3">The sequence shown here is derived from an EMBL/GenBank/DDBJ whole genome shotgun (WGS) entry which is preliminary data.</text>
</comment>
<dbReference type="InterPro" id="IPR041796">
    <property type="entry name" value="Mre11_N"/>
</dbReference>
<dbReference type="Proteomes" id="UP000551501">
    <property type="component" value="Unassembled WGS sequence"/>
</dbReference>
<organism evidence="3 4">
    <name type="scientific">Gordonia humi</name>
    <dbReference type="NCBI Taxonomy" id="686429"/>
    <lineage>
        <taxon>Bacteria</taxon>
        <taxon>Bacillati</taxon>
        <taxon>Actinomycetota</taxon>
        <taxon>Actinomycetes</taxon>
        <taxon>Mycobacteriales</taxon>
        <taxon>Gordoniaceae</taxon>
        <taxon>Gordonia</taxon>
    </lineage>
</organism>
<accession>A0A840EVP5</accession>
<evidence type="ECO:0000256" key="1">
    <source>
        <dbReference type="ARBA" id="ARBA00022801"/>
    </source>
</evidence>
<dbReference type="CDD" id="cd00840">
    <property type="entry name" value="MPP_Mre11_N"/>
    <property type="match status" value="1"/>
</dbReference>
<dbReference type="EMBL" id="JACIFP010000001">
    <property type="protein sequence ID" value="MBB4134404.1"/>
    <property type="molecule type" value="Genomic_DNA"/>
</dbReference>
<dbReference type="Pfam" id="PF00149">
    <property type="entry name" value="Metallophos"/>
    <property type="match status" value="1"/>
</dbReference>
<dbReference type="GO" id="GO:0004527">
    <property type="term" value="F:exonuclease activity"/>
    <property type="evidence" value="ECO:0007669"/>
    <property type="project" value="UniProtKB-KW"/>
</dbReference>
<gene>
    <name evidence="3" type="ORF">BKA16_000956</name>
</gene>
<dbReference type="Gene3D" id="3.60.21.10">
    <property type="match status" value="1"/>
</dbReference>
<dbReference type="RefSeq" id="WP_183369581.1">
    <property type="nucleotide sequence ID" value="NZ_BAABHL010000128.1"/>
</dbReference>
<proteinExistence type="predicted"/>
<keyword evidence="3" id="KW-0269">Exonuclease</keyword>
<sequence>MVVLAHVADVHIGARLRGMPDYPGSPDIDPVELAYAAFDALVASVLRGGYDGVLVAGDLFDRGVPDSRALDAANAALAAFDDAGLPVAMILGNHDVESALTRHLRLPPGTWLAPGDGAGTVRWPDAGVAVHGRSIADPAEPHDLTETYPARETGFWNVGLLHTSLTGGWSKRALAPTTVENLERTGYDYWALGHVHHRIADSARVAYAGSVHPSRRPELGPRGHLRVELGADRTPRLTPVDTSPVVRERLLAQTADDAAAVFAEYRRPAHDPIVVWTLDGPSSLVEPARELAAQYDGFAVASGRTGTEEP</sequence>
<keyword evidence="3" id="KW-0540">Nuclease</keyword>
<dbReference type="InterPro" id="IPR004843">
    <property type="entry name" value="Calcineurin-like_PHP"/>
</dbReference>
<dbReference type="PANTHER" id="PTHR30337:SF7">
    <property type="entry name" value="PHOSPHOESTERASE"/>
    <property type="match status" value="1"/>
</dbReference>
<feature type="domain" description="Calcineurin-like phosphoesterase" evidence="2">
    <location>
        <begin position="4"/>
        <end position="197"/>
    </location>
</feature>
<dbReference type="InterPro" id="IPR029052">
    <property type="entry name" value="Metallo-depent_PP-like"/>
</dbReference>
<dbReference type="InterPro" id="IPR050535">
    <property type="entry name" value="DNA_Repair-Maintenance_Comp"/>
</dbReference>